<feature type="domain" description="O-antigen ligase-related" evidence="6">
    <location>
        <begin position="201"/>
        <end position="368"/>
    </location>
</feature>
<evidence type="ECO:0000256" key="2">
    <source>
        <dbReference type="ARBA" id="ARBA00022692"/>
    </source>
</evidence>
<feature type="transmembrane region" description="Helical" evidence="5">
    <location>
        <begin position="219"/>
        <end position="236"/>
    </location>
</feature>
<sequence length="434" mass="48992">MKGLLTFPDKEHVIQKAYFFCLLFVAVSLFSPGRDLTNLAVILLASVWVFEGKFSEKYHRLRANLVTIPFFILFLLYLIGVFYTEDIRAGFKSLETKAPLLVFPLVLGSASIKIENLKKVLLYFAIACVLCSLVALIYQSFVVLKKNDFNYFFSDGLVSIMQKRAVYYAIYVATSILILVNYLFSSFKGIATKQKVLTVAGIVFLLLILFLLATRASLIALLLILIITLVAAGIRYGKLKYSVILIALLFAFIATLSVVFPQTIARFKSLHNVTYDFSNTEEVYHFSGADSDTKWNGLNLRLAKWVCAFDLIKEHPLFGVGTGDVKNEMVEAYKRRNFTYAAQHRFDPHNQYLSTTVGLGIPALFILLACFLYPLYLAKQRKSWLLASFTLLIMFCALTESLLGSAQGIIFICFFLFLLLQSTATEKILNNSNF</sequence>
<keyword evidence="7" id="KW-0436">Ligase</keyword>
<reference evidence="8" key="1">
    <citation type="journal article" date="2019" name="Int. J. Syst. Evol. Microbiol.">
        <title>The Global Catalogue of Microorganisms (GCM) 10K type strain sequencing project: providing services to taxonomists for standard genome sequencing and annotation.</title>
        <authorList>
            <consortium name="The Broad Institute Genomics Platform"/>
            <consortium name="The Broad Institute Genome Sequencing Center for Infectious Disease"/>
            <person name="Wu L."/>
            <person name="Ma J."/>
        </authorList>
    </citation>
    <scope>NUCLEOTIDE SEQUENCE [LARGE SCALE GENOMIC DNA]</scope>
    <source>
        <strain evidence="8">CGMCC 4.1782</strain>
    </source>
</reference>
<gene>
    <name evidence="7" type="ORF">ACFSKP_15580</name>
</gene>
<feature type="transmembrane region" description="Helical" evidence="5">
    <location>
        <begin position="12"/>
        <end position="30"/>
    </location>
</feature>
<proteinExistence type="predicted"/>
<evidence type="ECO:0000256" key="4">
    <source>
        <dbReference type="ARBA" id="ARBA00023136"/>
    </source>
</evidence>
<evidence type="ECO:0000313" key="7">
    <source>
        <dbReference type="EMBL" id="MFD2247686.1"/>
    </source>
</evidence>
<keyword evidence="4 5" id="KW-0472">Membrane</keyword>
<dbReference type="RefSeq" id="WP_250430750.1">
    <property type="nucleotide sequence ID" value="NZ_JALPRR010000003.1"/>
</dbReference>
<name>A0ABW5CZ43_9BACT</name>
<keyword evidence="8" id="KW-1185">Reference proteome</keyword>
<dbReference type="InterPro" id="IPR051533">
    <property type="entry name" value="WaaL-like"/>
</dbReference>
<feature type="transmembrane region" description="Helical" evidence="5">
    <location>
        <begin position="121"/>
        <end position="145"/>
    </location>
</feature>
<feature type="transmembrane region" description="Helical" evidence="5">
    <location>
        <begin position="243"/>
        <end position="264"/>
    </location>
</feature>
<comment type="subcellular location">
    <subcellularLocation>
        <location evidence="1">Membrane</location>
        <topology evidence="1">Multi-pass membrane protein</topology>
    </subcellularLocation>
</comment>
<dbReference type="PANTHER" id="PTHR37422:SF17">
    <property type="entry name" value="O-ANTIGEN LIGASE"/>
    <property type="match status" value="1"/>
</dbReference>
<organism evidence="7 8">
    <name type="scientific">Pontibacter ruber</name>
    <dbReference type="NCBI Taxonomy" id="1343895"/>
    <lineage>
        <taxon>Bacteria</taxon>
        <taxon>Pseudomonadati</taxon>
        <taxon>Bacteroidota</taxon>
        <taxon>Cytophagia</taxon>
        <taxon>Cytophagales</taxon>
        <taxon>Hymenobacteraceae</taxon>
        <taxon>Pontibacter</taxon>
    </lineage>
</organism>
<evidence type="ECO:0000256" key="5">
    <source>
        <dbReference type="SAM" id="Phobius"/>
    </source>
</evidence>
<dbReference type="InterPro" id="IPR007016">
    <property type="entry name" value="O-antigen_ligase-rel_domated"/>
</dbReference>
<accession>A0ABW5CZ43</accession>
<evidence type="ECO:0000256" key="3">
    <source>
        <dbReference type="ARBA" id="ARBA00022989"/>
    </source>
</evidence>
<dbReference type="PANTHER" id="PTHR37422">
    <property type="entry name" value="TEICHURONIC ACID BIOSYNTHESIS PROTEIN TUAE"/>
    <property type="match status" value="1"/>
</dbReference>
<comment type="caution">
    <text evidence="7">The sequence shown here is derived from an EMBL/GenBank/DDBJ whole genome shotgun (WGS) entry which is preliminary data.</text>
</comment>
<dbReference type="Pfam" id="PF04932">
    <property type="entry name" value="Wzy_C"/>
    <property type="match status" value="1"/>
</dbReference>
<keyword evidence="3 5" id="KW-1133">Transmembrane helix</keyword>
<dbReference type="Proteomes" id="UP001597374">
    <property type="component" value="Unassembled WGS sequence"/>
</dbReference>
<protein>
    <submittedName>
        <fullName evidence="7">O-antigen ligase family protein</fullName>
    </submittedName>
</protein>
<feature type="transmembrane region" description="Helical" evidence="5">
    <location>
        <begin position="409"/>
        <end position="429"/>
    </location>
</feature>
<keyword evidence="2 5" id="KW-0812">Transmembrane</keyword>
<feature type="transmembrane region" description="Helical" evidence="5">
    <location>
        <begin position="165"/>
        <end position="184"/>
    </location>
</feature>
<feature type="transmembrane region" description="Helical" evidence="5">
    <location>
        <begin position="196"/>
        <end position="213"/>
    </location>
</feature>
<dbReference type="GO" id="GO:0016874">
    <property type="term" value="F:ligase activity"/>
    <property type="evidence" value="ECO:0007669"/>
    <property type="project" value="UniProtKB-KW"/>
</dbReference>
<evidence type="ECO:0000259" key="6">
    <source>
        <dbReference type="Pfam" id="PF04932"/>
    </source>
</evidence>
<feature type="transmembrane region" description="Helical" evidence="5">
    <location>
        <begin position="384"/>
        <end position="403"/>
    </location>
</feature>
<evidence type="ECO:0000256" key="1">
    <source>
        <dbReference type="ARBA" id="ARBA00004141"/>
    </source>
</evidence>
<feature type="transmembrane region" description="Helical" evidence="5">
    <location>
        <begin position="357"/>
        <end position="377"/>
    </location>
</feature>
<feature type="transmembrane region" description="Helical" evidence="5">
    <location>
        <begin position="66"/>
        <end position="84"/>
    </location>
</feature>
<dbReference type="EMBL" id="JBHUIM010000002">
    <property type="protein sequence ID" value="MFD2247686.1"/>
    <property type="molecule type" value="Genomic_DNA"/>
</dbReference>
<evidence type="ECO:0000313" key="8">
    <source>
        <dbReference type="Proteomes" id="UP001597374"/>
    </source>
</evidence>